<evidence type="ECO:0000313" key="2">
    <source>
        <dbReference type="EMBL" id="CAC5379449.1"/>
    </source>
</evidence>
<evidence type="ECO:0000256" key="1">
    <source>
        <dbReference type="SAM" id="Phobius"/>
    </source>
</evidence>
<dbReference type="OrthoDB" id="6092547at2759"/>
<keyword evidence="3" id="KW-1185">Reference proteome</keyword>
<proteinExistence type="predicted"/>
<accession>A0A6J8BA09</accession>
<gene>
    <name evidence="2" type="ORF">MCOR_15517</name>
</gene>
<organism evidence="2 3">
    <name type="scientific">Mytilus coruscus</name>
    <name type="common">Sea mussel</name>
    <dbReference type="NCBI Taxonomy" id="42192"/>
    <lineage>
        <taxon>Eukaryota</taxon>
        <taxon>Metazoa</taxon>
        <taxon>Spiralia</taxon>
        <taxon>Lophotrochozoa</taxon>
        <taxon>Mollusca</taxon>
        <taxon>Bivalvia</taxon>
        <taxon>Autobranchia</taxon>
        <taxon>Pteriomorphia</taxon>
        <taxon>Mytilida</taxon>
        <taxon>Mytiloidea</taxon>
        <taxon>Mytilidae</taxon>
        <taxon>Mytilinae</taxon>
        <taxon>Mytilus</taxon>
    </lineage>
</organism>
<dbReference type="EMBL" id="CACVKT020002719">
    <property type="protein sequence ID" value="CAC5379449.1"/>
    <property type="molecule type" value="Genomic_DNA"/>
</dbReference>
<keyword evidence="1" id="KW-0812">Transmembrane</keyword>
<protein>
    <submittedName>
        <fullName evidence="2">Uncharacterized protein</fullName>
    </submittedName>
</protein>
<sequence>MSRTDKDLSLHFYQHLCNIIGSEDVVKTRRKIFCAIDCVAQHPGFAGISSGSKAEGLDLTGSDYDQMFILAFFRVYENMHNVSISRNKIPILMDISDTKPGFAKLQLSKSKIYKHFPIINQYCDIEEGIVNFSSKLFREVNLQDGMIIHGPCHSTKDQTYDSVQCFRCNEWITPAHNWICRSRSSWPDNKLVMSVAGLFCNIISAWSLLASLFYKHKRFHECIDVLNYGLSKCTPDKIMLHSDNSLSEQTIFQKMKDAVGLLLTCKHFFIESVQLHAPFCLLPVELTPVLKLFDEDFIMFPPVVYLNMLSFLCLHHLGDSRRKQNSLRELELTVRELYFIENESYFKIAKTCLHIAKCMM</sequence>
<name>A0A6J8BA09_MYTCO</name>
<feature type="transmembrane region" description="Helical" evidence="1">
    <location>
        <begin position="191"/>
        <end position="214"/>
    </location>
</feature>
<dbReference type="AlphaFoldDB" id="A0A6J8BA09"/>
<evidence type="ECO:0000313" key="3">
    <source>
        <dbReference type="Proteomes" id="UP000507470"/>
    </source>
</evidence>
<feature type="transmembrane region" description="Helical" evidence="1">
    <location>
        <begin position="297"/>
        <end position="318"/>
    </location>
</feature>
<reference evidence="2 3" key="1">
    <citation type="submission" date="2020-06" db="EMBL/GenBank/DDBJ databases">
        <authorList>
            <person name="Li R."/>
            <person name="Bekaert M."/>
        </authorList>
    </citation>
    <scope>NUCLEOTIDE SEQUENCE [LARGE SCALE GENOMIC DNA]</scope>
    <source>
        <strain evidence="3">wild</strain>
    </source>
</reference>
<keyword evidence="1" id="KW-0472">Membrane</keyword>
<dbReference type="Proteomes" id="UP000507470">
    <property type="component" value="Unassembled WGS sequence"/>
</dbReference>
<keyword evidence="1" id="KW-1133">Transmembrane helix</keyword>